<dbReference type="AlphaFoldDB" id="A0AA39KW44"/>
<feature type="domain" description="Nucleotidyl transferase" evidence="10">
    <location>
        <begin position="9"/>
        <end position="143"/>
    </location>
</feature>
<evidence type="ECO:0000256" key="5">
    <source>
        <dbReference type="ARBA" id="ARBA00022917"/>
    </source>
</evidence>
<dbReference type="InterPro" id="IPR056764">
    <property type="entry name" value="LbH_EIF2B3/5"/>
</dbReference>
<dbReference type="Pfam" id="PF25084">
    <property type="entry name" value="LbH_EIF2B"/>
    <property type="match status" value="1"/>
</dbReference>
<dbReference type="PANTHER" id="PTHR45989">
    <property type="entry name" value="TRANSLATION INITIATION FACTOR EIF-2B SUBUNIT GAMMA"/>
    <property type="match status" value="1"/>
</dbReference>
<keyword evidence="5" id="KW-0648">Protein biosynthesis</keyword>
<sequence>MVKYTEFQTVVMAGGKGSRMTELTGGKPKCLLPVCNMPMIFYPLNSLEKAGFTETIVIVTESIKREVGTVIDKLGMSIKLELIGIPDGEDLGTADAIRYIYDKINKDLIVVSCDLIADIEISELLNSYRKHNASITALMLPIPKISSNFITPGPKRKQKPETDLIGIDNKTNRLVFLASASDFEDSISISQKLLRKHTSFTMHSKLLDAHFYIINKWVVDFLVHNKSFSTLKGELLPYIVKKQLSSPTKLAAEDKNPSIIAMNTKDDIFRFAINNNLDELVRKMSAFNDHSYDSEKVYHADVIRCYVHISDTFGLRTNTLQMYSFANSIIPELSLMDLKKESISLLATVKSTQIVNSYIGDETLVDEKTSIKKSHIGSGATIKSKTRIADSIIMKNVTINERCVIQNCILCNGCVIEEGSELRDCLVGAQQIVPSGSNLSREILVDIDTLMEI</sequence>
<reference evidence="12" key="1">
    <citation type="journal article" date="2023" name="bioRxiv">
        <title>Scaffold-level genome assemblies of two parasitoid biocontrol wasps reveal the parthenogenesis mechanism and an associated novel virus.</title>
        <authorList>
            <person name="Inwood S."/>
            <person name="Skelly J."/>
            <person name="Guhlin J."/>
            <person name="Harrop T."/>
            <person name="Goldson S."/>
            <person name="Dearden P."/>
        </authorList>
    </citation>
    <scope>NUCLEOTIDE SEQUENCE</scope>
    <source>
        <strain evidence="12">Irish</strain>
        <tissue evidence="12">Whole body</tissue>
    </source>
</reference>
<keyword evidence="4" id="KW-0396">Initiation factor</keyword>
<dbReference type="GO" id="GO:0005085">
    <property type="term" value="F:guanyl-nucleotide exchange factor activity"/>
    <property type="evidence" value="ECO:0007669"/>
    <property type="project" value="TreeGrafter"/>
</dbReference>
<dbReference type="GO" id="GO:0005851">
    <property type="term" value="C:eukaryotic translation initiation factor 2B complex"/>
    <property type="evidence" value="ECO:0007669"/>
    <property type="project" value="TreeGrafter"/>
</dbReference>
<dbReference type="Gene3D" id="3.90.550.10">
    <property type="entry name" value="Spore Coat Polysaccharide Biosynthesis Protein SpsA, Chain A"/>
    <property type="match status" value="1"/>
</dbReference>
<gene>
    <name evidence="12" type="ORF">PV328_000118</name>
</gene>
<dbReference type="InterPro" id="IPR005835">
    <property type="entry name" value="NTP_transferase_dom"/>
</dbReference>
<comment type="caution">
    <text evidence="12">The sequence shown here is derived from an EMBL/GenBank/DDBJ whole genome shotgun (WGS) entry which is preliminary data.</text>
</comment>
<evidence type="ECO:0000256" key="1">
    <source>
        <dbReference type="ARBA" id="ARBA00004514"/>
    </source>
</evidence>
<accession>A0AA39KW44</accession>
<dbReference type="Gene3D" id="2.160.10.10">
    <property type="entry name" value="Hexapeptide repeat proteins"/>
    <property type="match status" value="1"/>
</dbReference>
<reference evidence="12" key="2">
    <citation type="submission" date="2023-03" db="EMBL/GenBank/DDBJ databases">
        <authorList>
            <person name="Inwood S.N."/>
            <person name="Skelly J.G."/>
            <person name="Guhlin J."/>
            <person name="Harrop T.W.R."/>
            <person name="Goldson S.G."/>
            <person name="Dearden P.K."/>
        </authorList>
    </citation>
    <scope>NUCLEOTIDE SEQUENCE</scope>
    <source>
        <strain evidence="12">Irish</strain>
        <tissue evidence="12">Whole body</tissue>
    </source>
</reference>
<dbReference type="GO" id="GO:0002183">
    <property type="term" value="P:cytoplasmic translational initiation"/>
    <property type="evidence" value="ECO:0007669"/>
    <property type="project" value="TreeGrafter"/>
</dbReference>
<comment type="subcellular location">
    <subcellularLocation>
        <location evidence="1">Cytoplasm</location>
        <location evidence="1">Cytosol</location>
    </subcellularLocation>
</comment>
<evidence type="ECO:0000313" key="12">
    <source>
        <dbReference type="EMBL" id="KAK0175929.1"/>
    </source>
</evidence>
<evidence type="ECO:0000259" key="10">
    <source>
        <dbReference type="Pfam" id="PF00483"/>
    </source>
</evidence>
<comment type="similarity">
    <text evidence="2">Belongs to the eIF-2B gamma/epsilon subunits family.</text>
</comment>
<feature type="domain" description="EIF2B subunit epsilon/gamma LbH" evidence="11">
    <location>
        <begin position="355"/>
        <end position="435"/>
    </location>
</feature>
<dbReference type="InterPro" id="IPR051960">
    <property type="entry name" value="eIF2B_gamma"/>
</dbReference>
<evidence type="ECO:0000256" key="9">
    <source>
        <dbReference type="ARBA" id="ARBA00046432"/>
    </source>
</evidence>
<protein>
    <recommendedName>
        <fullName evidence="6">Translation initiation factor eIF2B subunit gamma</fullName>
    </recommendedName>
    <alternativeName>
        <fullName evidence="7">eIF2B GDP-GTP exchange factor subunit gamma</fullName>
    </alternativeName>
</protein>
<evidence type="ECO:0000259" key="11">
    <source>
        <dbReference type="Pfam" id="PF25084"/>
    </source>
</evidence>
<evidence type="ECO:0000256" key="4">
    <source>
        <dbReference type="ARBA" id="ARBA00022540"/>
    </source>
</evidence>
<evidence type="ECO:0000313" key="13">
    <source>
        <dbReference type="Proteomes" id="UP001168990"/>
    </source>
</evidence>
<dbReference type="CDD" id="cd04652">
    <property type="entry name" value="LbH_eIF2B_gamma_C"/>
    <property type="match status" value="1"/>
</dbReference>
<dbReference type="Proteomes" id="UP001168990">
    <property type="component" value="Unassembled WGS sequence"/>
</dbReference>
<dbReference type="EMBL" id="JAQQBS010000001">
    <property type="protein sequence ID" value="KAK0175929.1"/>
    <property type="molecule type" value="Genomic_DNA"/>
</dbReference>
<comment type="subunit">
    <text evidence="9">Component of the translation initiation factor 2B (eIF2B) complex which is a heterodecamer of two sets of five different subunits: alpha, beta, gamma, delta and epsilon. Subunits alpha, beta and delta comprise a regulatory subcomplex and subunits epsilon and gamma comprise a catalytic subcomplex. Within the complex, the hexameric regulatory complex resides at the center, with the two heterodimeric catalytic subcomplexes bound on opposite sides.</text>
</comment>
<evidence type="ECO:0000256" key="7">
    <source>
        <dbReference type="ARBA" id="ARBA00044229"/>
    </source>
</evidence>
<dbReference type="InterPro" id="IPR029044">
    <property type="entry name" value="Nucleotide-diphossugar_trans"/>
</dbReference>
<dbReference type="SUPFAM" id="SSF53448">
    <property type="entry name" value="Nucleotide-diphospho-sugar transferases"/>
    <property type="match status" value="1"/>
</dbReference>
<comment type="function">
    <text evidence="8">Acts as a component of the translation initiation factor 2B (eIF2B) complex, which catalyzes the exchange of GDP for GTP on the eukaryotic initiation factor 2 (eIF2) complex gamma subunit. Its guanine nucleotide exchange factor activity is repressed when bound to eIF2 complex phosphorylated on the alpha subunit, thereby limiting the amount of methionyl-initiator methionine tRNA available to the ribosome and consequently global translation is repressed.</text>
</comment>
<dbReference type="Pfam" id="PF00483">
    <property type="entry name" value="NTP_transferase"/>
    <property type="match status" value="1"/>
</dbReference>
<keyword evidence="13" id="KW-1185">Reference proteome</keyword>
<evidence type="ECO:0000256" key="6">
    <source>
        <dbReference type="ARBA" id="ARBA00044196"/>
    </source>
</evidence>
<proteinExistence type="inferred from homology"/>
<dbReference type="GO" id="GO:0005829">
    <property type="term" value="C:cytosol"/>
    <property type="evidence" value="ECO:0007669"/>
    <property type="project" value="UniProtKB-SubCell"/>
</dbReference>
<dbReference type="CDD" id="cd04198">
    <property type="entry name" value="eIF-2B_gamma_N"/>
    <property type="match status" value="1"/>
</dbReference>
<keyword evidence="3" id="KW-0963">Cytoplasm</keyword>
<name>A0AA39KW44_9HYME</name>
<evidence type="ECO:0000256" key="8">
    <source>
        <dbReference type="ARBA" id="ARBA00045373"/>
    </source>
</evidence>
<organism evidence="12 13">
    <name type="scientific">Microctonus aethiopoides</name>
    <dbReference type="NCBI Taxonomy" id="144406"/>
    <lineage>
        <taxon>Eukaryota</taxon>
        <taxon>Metazoa</taxon>
        <taxon>Ecdysozoa</taxon>
        <taxon>Arthropoda</taxon>
        <taxon>Hexapoda</taxon>
        <taxon>Insecta</taxon>
        <taxon>Pterygota</taxon>
        <taxon>Neoptera</taxon>
        <taxon>Endopterygota</taxon>
        <taxon>Hymenoptera</taxon>
        <taxon>Apocrita</taxon>
        <taxon>Ichneumonoidea</taxon>
        <taxon>Braconidae</taxon>
        <taxon>Euphorinae</taxon>
        <taxon>Microctonus</taxon>
    </lineage>
</organism>
<evidence type="ECO:0000256" key="3">
    <source>
        <dbReference type="ARBA" id="ARBA00022490"/>
    </source>
</evidence>
<dbReference type="GO" id="GO:0003743">
    <property type="term" value="F:translation initiation factor activity"/>
    <property type="evidence" value="ECO:0007669"/>
    <property type="project" value="UniProtKB-KW"/>
</dbReference>
<dbReference type="PANTHER" id="PTHR45989:SF1">
    <property type="entry name" value="TRANSLATION INITIATION FACTOR EIF-2B SUBUNIT GAMMA"/>
    <property type="match status" value="1"/>
</dbReference>
<evidence type="ECO:0000256" key="2">
    <source>
        <dbReference type="ARBA" id="ARBA00007878"/>
    </source>
</evidence>